<dbReference type="GO" id="GO:0019722">
    <property type="term" value="P:calcium-mediated signaling"/>
    <property type="evidence" value="ECO:0007669"/>
    <property type="project" value="TreeGrafter"/>
</dbReference>
<evidence type="ECO:0000256" key="9">
    <source>
        <dbReference type="ARBA" id="ARBA00023224"/>
    </source>
</evidence>
<sequence length="595" mass="67269">MDYSDIESFFGGPGYGEEDEYDIKTDYVTLCDKTEVIRFGAQILPAFYCTIFLLSLLGNGLVLYIIYMYEKLGTVTNIFLLNLVISDLVFALSLPFWATYHSSEWIFGVALCKLVGAVYFLGFYSSMLFLMLLTFDRYLAVVHAVPAAKSRKKAYALGSSVVVWCVSFLATVKEFFLYNVQDMENYKKICEETGFSKDVLSKWQLVGYYQQFLLFFLLPLLVVLYCYMRITLRIIHTRMREKCRALKLIFVIIVTFFMCWTPYNVVILLRAIRLGGAADSCDTGLDYALYVTRNIAYLYCCVNPVFYTFVGKKFQNHLVKMLSKHFPSLKDHAMALRCSECSTNELEGLRRIEHQEEMMSQVEPKPSVERKCRMEKQSPKKQHEAILVLSVDGEGWKLACEAWRASSPSALSHSCFLSRNSGSSKSVAERVGLSHGSQPSISLKGERAAKLQHRLAWSSGAAARAERSGPGPGPGEPHLLLCYSPRLSAKVPLFFRVPVCFLCSYGSLELKRHLPNVSGYRPFHDSVVGHKDTRRVAAGTNAGAARTRLGQGLLQHFRKSTVFCSSWRSASDDVVKVHPSRNFRGKFFFLDSSTL</sequence>
<keyword evidence="8 10" id="KW-0675">Receptor</keyword>
<dbReference type="GO" id="GO:0019957">
    <property type="term" value="F:C-C chemokine binding"/>
    <property type="evidence" value="ECO:0007669"/>
    <property type="project" value="TreeGrafter"/>
</dbReference>
<dbReference type="InterPro" id="IPR000276">
    <property type="entry name" value="GPCR_Rhodpsn"/>
</dbReference>
<accession>A0A0P7UEU4</accession>
<feature type="transmembrane region" description="Helical" evidence="11">
    <location>
        <begin position="43"/>
        <end position="67"/>
    </location>
</feature>
<evidence type="ECO:0000256" key="11">
    <source>
        <dbReference type="SAM" id="Phobius"/>
    </source>
</evidence>
<evidence type="ECO:0000256" key="4">
    <source>
        <dbReference type="ARBA" id="ARBA00022989"/>
    </source>
</evidence>
<keyword evidence="5 10" id="KW-0297">G-protein coupled receptor</keyword>
<feature type="transmembrane region" description="Helical" evidence="11">
    <location>
        <begin position="105"/>
        <end position="133"/>
    </location>
</feature>
<feature type="transmembrane region" description="Helical" evidence="11">
    <location>
        <begin position="248"/>
        <end position="272"/>
    </location>
</feature>
<dbReference type="Pfam" id="PF00001">
    <property type="entry name" value="7tm_1"/>
    <property type="match status" value="1"/>
</dbReference>
<organism evidence="13 14">
    <name type="scientific">Scleropages formosus</name>
    <name type="common">Asian bonytongue</name>
    <name type="synonym">Osteoglossum formosum</name>
    <dbReference type="NCBI Taxonomy" id="113540"/>
    <lineage>
        <taxon>Eukaryota</taxon>
        <taxon>Metazoa</taxon>
        <taxon>Chordata</taxon>
        <taxon>Craniata</taxon>
        <taxon>Vertebrata</taxon>
        <taxon>Euteleostomi</taxon>
        <taxon>Actinopterygii</taxon>
        <taxon>Neopterygii</taxon>
        <taxon>Teleostei</taxon>
        <taxon>Osteoglossocephala</taxon>
        <taxon>Osteoglossomorpha</taxon>
        <taxon>Osteoglossiformes</taxon>
        <taxon>Osteoglossidae</taxon>
        <taxon>Scleropages</taxon>
    </lineage>
</organism>
<comment type="similarity">
    <text evidence="10">Belongs to the G-protein coupled receptor 1 family.</text>
</comment>
<dbReference type="InterPro" id="IPR017452">
    <property type="entry name" value="GPCR_Rhodpsn_7TM"/>
</dbReference>
<evidence type="ECO:0000256" key="3">
    <source>
        <dbReference type="ARBA" id="ARBA00022692"/>
    </source>
</evidence>
<keyword evidence="7" id="KW-1015">Disulfide bond</keyword>
<feature type="domain" description="G-protein coupled receptors family 1 profile" evidence="12">
    <location>
        <begin position="58"/>
        <end position="307"/>
    </location>
</feature>
<dbReference type="InterPro" id="IPR050119">
    <property type="entry name" value="CCR1-9-like"/>
</dbReference>
<dbReference type="PRINTS" id="PR00657">
    <property type="entry name" value="CCCHEMOKINER"/>
</dbReference>
<keyword evidence="9 10" id="KW-0807">Transducer</keyword>
<reference evidence="13 14" key="1">
    <citation type="submission" date="2015-08" db="EMBL/GenBank/DDBJ databases">
        <title>The genome of the Asian arowana (Scleropages formosus).</title>
        <authorList>
            <person name="Tan M.H."/>
            <person name="Gan H.M."/>
            <person name="Croft L.J."/>
            <person name="Austin C.M."/>
        </authorList>
    </citation>
    <scope>NUCLEOTIDE SEQUENCE [LARGE SCALE GENOMIC DNA]</scope>
    <source>
        <strain evidence="13">Aro1</strain>
    </source>
</reference>
<evidence type="ECO:0000256" key="8">
    <source>
        <dbReference type="ARBA" id="ARBA00023170"/>
    </source>
</evidence>
<name>A0A0P7UEU4_SCLFO</name>
<dbReference type="FunFam" id="1.20.1070.10:FF:000130">
    <property type="entry name" value="Chemokine (C-C motif) receptor 2"/>
    <property type="match status" value="1"/>
</dbReference>
<comment type="caution">
    <text evidence="13">The sequence shown here is derived from an EMBL/GenBank/DDBJ whole genome shotgun (WGS) entry which is preliminary data.</text>
</comment>
<dbReference type="PROSITE" id="PS00237">
    <property type="entry name" value="G_PROTEIN_RECEP_F1_1"/>
    <property type="match status" value="1"/>
</dbReference>
<dbReference type="SUPFAM" id="SSF81321">
    <property type="entry name" value="Family A G protein-coupled receptor-like"/>
    <property type="match status" value="1"/>
</dbReference>
<evidence type="ECO:0000313" key="13">
    <source>
        <dbReference type="EMBL" id="KPP57574.1"/>
    </source>
</evidence>
<protein>
    <recommendedName>
        <fullName evidence="12">G-protein coupled receptors family 1 profile domain-containing protein</fullName>
    </recommendedName>
</protein>
<evidence type="ECO:0000256" key="7">
    <source>
        <dbReference type="ARBA" id="ARBA00023157"/>
    </source>
</evidence>
<feature type="transmembrane region" description="Helical" evidence="11">
    <location>
        <begin position="208"/>
        <end position="227"/>
    </location>
</feature>
<dbReference type="InterPro" id="IPR000355">
    <property type="entry name" value="Chemokine_rcpt"/>
</dbReference>
<keyword evidence="6 11" id="KW-0472">Membrane</keyword>
<dbReference type="Proteomes" id="UP000034805">
    <property type="component" value="Unassembled WGS sequence"/>
</dbReference>
<evidence type="ECO:0000256" key="6">
    <source>
        <dbReference type="ARBA" id="ARBA00023136"/>
    </source>
</evidence>
<evidence type="ECO:0000313" key="14">
    <source>
        <dbReference type="Proteomes" id="UP000034805"/>
    </source>
</evidence>
<evidence type="ECO:0000256" key="10">
    <source>
        <dbReference type="RuleBase" id="RU000688"/>
    </source>
</evidence>
<dbReference type="PROSITE" id="PS50262">
    <property type="entry name" value="G_PROTEIN_RECEP_F1_2"/>
    <property type="match status" value="1"/>
</dbReference>
<gene>
    <name evidence="13" type="ORF">Z043_124685</name>
</gene>
<dbReference type="PANTHER" id="PTHR10489:SF922">
    <property type="entry name" value="C-C CHEMOKINE RECEPTOR FAMILY-LIKE-RELATED"/>
    <property type="match status" value="1"/>
</dbReference>
<keyword evidence="4 11" id="KW-1133">Transmembrane helix</keyword>
<dbReference type="GO" id="GO:0006955">
    <property type="term" value="P:immune response"/>
    <property type="evidence" value="ECO:0007669"/>
    <property type="project" value="TreeGrafter"/>
</dbReference>
<proteinExistence type="inferred from homology"/>
<dbReference type="PANTHER" id="PTHR10489">
    <property type="entry name" value="CELL ADHESION MOLECULE"/>
    <property type="match status" value="1"/>
</dbReference>
<feature type="transmembrane region" description="Helical" evidence="11">
    <location>
        <begin position="79"/>
        <end position="99"/>
    </location>
</feature>
<feature type="transmembrane region" description="Helical" evidence="11">
    <location>
        <begin position="154"/>
        <end position="172"/>
    </location>
</feature>
<dbReference type="GO" id="GO:0007204">
    <property type="term" value="P:positive regulation of cytosolic calcium ion concentration"/>
    <property type="evidence" value="ECO:0007669"/>
    <property type="project" value="TreeGrafter"/>
</dbReference>
<comment type="subcellular location">
    <subcellularLocation>
        <location evidence="1">Cell membrane</location>
        <topology evidence="1">Multi-pass membrane protein</topology>
    </subcellularLocation>
</comment>
<dbReference type="PRINTS" id="PR00237">
    <property type="entry name" value="GPCRRHODOPSN"/>
</dbReference>
<keyword evidence="3 10" id="KW-0812">Transmembrane</keyword>
<dbReference type="AlphaFoldDB" id="A0A0P7UEU4"/>
<dbReference type="GO" id="GO:0060326">
    <property type="term" value="P:cell chemotaxis"/>
    <property type="evidence" value="ECO:0007669"/>
    <property type="project" value="TreeGrafter"/>
</dbReference>
<evidence type="ECO:0000256" key="2">
    <source>
        <dbReference type="ARBA" id="ARBA00022475"/>
    </source>
</evidence>
<dbReference type="EMBL" id="JARO02016052">
    <property type="protein sequence ID" value="KPP57574.1"/>
    <property type="molecule type" value="Genomic_DNA"/>
</dbReference>
<dbReference type="GO" id="GO:0009897">
    <property type="term" value="C:external side of plasma membrane"/>
    <property type="evidence" value="ECO:0007669"/>
    <property type="project" value="TreeGrafter"/>
</dbReference>
<dbReference type="GO" id="GO:0016493">
    <property type="term" value="F:C-C chemokine receptor activity"/>
    <property type="evidence" value="ECO:0007669"/>
    <property type="project" value="TreeGrafter"/>
</dbReference>
<evidence type="ECO:0000256" key="1">
    <source>
        <dbReference type="ARBA" id="ARBA00004651"/>
    </source>
</evidence>
<dbReference type="Gene3D" id="1.20.1070.10">
    <property type="entry name" value="Rhodopsin 7-helix transmembrane proteins"/>
    <property type="match status" value="1"/>
</dbReference>
<evidence type="ECO:0000256" key="5">
    <source>
        <dbReference type="ARBA" id="ARBA00023040"/>
    </source>
</evidence>
<evidence type="ECO:0000259" key="12">
    <source>
        <dbReference type="PROSITE" id="PS50262"/>
    </source>
</evidence>
<keyword evidence="2" id="KW-1003">Cell membrane</keyword>